<dbReference type="EMBL" id="JAIWQS010000008">
    <property type="protein sequence ID" value="KAJ8899969.1"/>
    <property type="molecule type" value="Genomic_DNA"/>
</dbReference>
<dbReference type="GO" id="GO:0003713">
    <property type="term" value="F:transcription coactivator activity"/>
    <property type="evidence" value="ECO:0007669"/>
    <property type="project" value="TreeGrafter"/>
</dbReference>
<keyword evidence="4" id="KW-0804">Transcription</keyword>
<name>A0AAV8UBZ6_9ROSI</name>
<keyword evidence="8" id="KW-1185">Reference proteome</keyword>
<evidence type="ECO:0000256" key="4">
    <source>
        <dbReference type="ARBA" id="ARBA00023163"/>
    </source>
</evidence>
<reference evidence="7 8" key="1">
    <citation type="submission" date="2021-09" db="EMBL/GenBank/DDBJ databases">
        <title>Genomic insights and catalytic innovation underlie evolution of tropane alkaloids biosynthesis.</title>
        <authorList>
            <person name="Wang Y.-J."/>
            <person name="Tian T."/>
            <person name="Huang J.-P."/>
            <person name="Huang S.-X."/>
        </authorList>
    </citation>
    <scope>NUCLEOTIDE SEQUENCE [LARGE SCALE GENOMIC DNA]</scope>
    <source>
        <strain evidence="7">KIB-2018</strain>
        <tissue evidence="7">Leaf</tissue>
    </source>
</reference>
<dbReference type="PANTHER" id="PTHR13130:SF4">
    <property type="entry name" value="MEDIATOR OF RNA POLYMERASE II TRANSCRIPTION SUBUNIT 27"/>
    <property type="match status" value="1"/>
</dbReference>
<comment type="subcellular location">
    <subcellularLocation>
        <location evidence="1">Nucleus</location>
    </subcellularLocation>
</comment>
<evidence type="ECO:0000256" key="2">
    <source>
        <dbReference type="ARBA" id="ARBA00008048"/>
    </source>
</evidence>
<dbReference type="PANTHER" id="PTHR13130">
    <property type="entry name" value="34 KDA TRANSCRIPTIONAL CO-ACTIVATOR-RELATED"/>
    <property type="match status" value="1"/>
</dbReference>
<dbReference type="InterPro" id="IPR021627">
    <property type="entry name" value="Mediator_Med27"/>
</dbReference>
<dbReference type="Proteomes" id="UP001159364">
    <property type="component" value="Linkage Group LG08"/>
</dbReference>
<proteinExistence type="inferred from homology"/>
<dbReference type="GO" id="GO:0006357">
    <property type="term" value="P:regulation of transcription by RNA polymerase II"/>
    <property type="evidence" value="ECO:0007669"/>
    <property type="project" value="TreeGrafter"/>
</dbReference>
<evidence type="ECO:0000313" key="8">
    <source>
        <dbReference type="Proteomes" id="UP001159364"/>
    </source>
</evidence>
<organism evidence="7 8">
    <name type="scientific">Erythroxylum novogranatense</name>
    <dbReference type="NCBI Taxonomy" id="1862640"/>
    <lineage>
        <taxon>Eukaryota</taxon>
        <taxon>Viridiplantae</taxon>
        <taxon>Streptophyta</taxon>
        <taxon>Embryophyta</taxon>
        <taxon>Tracheophyta</taxon>
        <taxon>Spermatophyta</taxon>
        <taxon>Magnoliopsida</taxon>
        <taxon>eudicotyledons</taxon>
        <taxon>Gunneridae</taxon>
        <taxon>Pentapetalae</taxon>
        <taxon>rosids</taxon>
        <taxon>fabids</taxon>
        <taxon>Malpighiales</taxon>
        <taxon>Erythroxylaceae</taxon>
        <taxon>Erythroxylum</taxon>
    </lineage>
</organism>
<feature type="region of interest" description="Disordered" evidence="6">
    <location>
        <begin position="1"/>
        <end position="29"/>
    </location>
</feature>
<keyword evidence="3" id="KW-0805">Transcription regulation</keyword>
<evidence type="ECO:0000256" key="1">
    <source>
        <dbReference type="ARBA" id="ARBA00004123"/>
    </source>
</evidence>
<protein>
    <recommendedName>
        <fullName evidence="9">Mediator of RNA polymerase II transcription subunit 27</fullName>
    </recommendedName>
</protein>
<sequence length="424" mass="47028">MDVKFNPQSQQQHQLQPESQVPNPNAVDAPPKQVAVAMDRLAQAARLIADVRLGADRILEALFIVSHPHQSSKPIQLFIKEDASMRQHLQDLRSIGRQLEESGVLNESLRSRSNSWGLHMPVVCPDGAVVAYAWKRQLAGQAGASAVDRTRLALKAFTDQKRRFFPHLDDAVVDGESNEPGSKKHCGSQLLSVTHQEDPGDCKTLPDVVMHLEKEFPNMKIFTYERQAWSKRASLLSTSGNENPMEAPKEHTFHSLNKLRTGSQTALTTNMVAVIELLLPAVFRAVVSLHPAGSTDPDALAFFSPDEGGSYIHARGFSIHHVYKQITEHAAMALHHFLGINSERALNSLLTWICSYQTLFSKVCSKCGRLLALDRKSSLLLPPVCRPYRYFSPVKVSSTQPISSTRDQGLDSLGAYHLGCFQEL</sequence>
<dbReference type="AlphaFoldDB" id="A0AAV8UBZ6"/>
<keyword evidence="5" id="KW-0539">Nucleus</keyword>
<evidence type="ECO:0000256" key="6">
    <source>
        <dbReference type="SAM" id="MobiDB-lite"/>
    </source>
</evidence>
<comment type="caution">
    <text evidence="7">The sequence shown here is derived from an EMBL/GenBank/DDBJ whole genome shotgun (WGS) entry which is preliminary data.</text>
</comment>
<gene>
    <name evidence="7" type="ORF">K2173_024080</name>
</gene>
<feature type="compositionally biased region" description="Low complexity" evidence="6">
    <location>
        <begin position="7"/>
        <end position="20"/>
    </location>
</feature>
<evidence type="ECO:0008006" key="9">
    <source>
        <dbReference type="Google" id="ProtNLM"/>
    </source>
</evidence>
<dbReference type="Pfam" id="PF11571">
    <property type="entry name" value="Med27"/>
    <property type="match status" value="1"/>
</dbReference>
<evidence type="ECO:0000256" key="5">
    <source>
        <dbReference type="ARBA" id="ARBA00023242"/>
    </source>
</evidence>
<dbReference type="GO" id="GO:0016592">
    <property type="term" value="C:mediator complex"/>
    <property type="evidence" value="ECO:0007669"/>
    <property type="project" value="InterPro"/>
</dbReference>
<evidence type="ECO:0000313" key="7">
    <source>
        <dbReference type="EMBL" id="KAJ8899969.1"/>
    </source>
</evidence>
<accession>A0AAV8UBZ6</accession>
<evidence type="ECO:0000256" key="3">
    <source>
        <dbReference type="ARBA" id="ARBA00023015"/>
    </source>
</evidence>
<comment type="similarity">
    <text evidence="2">Belongs to the Mediator complex subunit 27 family.</text>
</comment>